<dbReference type="InterPro" id="IPR027417">
    <property type="entry name" value="P-loop_NTPase"/>
</dbReference>
<organism evidence="4">
    <name type="scientific">bioreactor metagenome</name>
    <dbReference type="NCBI Taxonomy" id="1076179"/>
    <lineage>
        <taxon>unclassified sequences</taxon>
        <taxon>metagenomes</taxon>
        <taxon>ecological metagenomes</taxon>
    </lineage>
</organism>
<accession>A0A645FFW5</accession>
<dbReference type="EMBL" id="VSSQ01058720">
    <property type="protein sequence ID" value="MPN12382.1"/>
    <property type="molecule type" value="Genomic_DNA"/>
</dbReference>
<keyword evidence="4" id="KW-0378">Hydrolase</keyword>
<dbReference type="AlphaFoldDB" id="A0A645FFW5"/>
<evidence type="ECO:0000256" key="2">
    <source>
        <dbReference type="ARBA" id="ARBA00022840"/>
    </source>
</evidence>
<dbReference type="GO" id="GO:0009376">
    <property type="term" value="C:HslUV protease complex"/>
    <property type="evidence" value="ECO:0007669"/>
    <property type="project" value="TreeGrafter"/>
</dbReference>
<protein>
    <submittedName>
        <fullName evidence="4">ATP-dependent Clp protease ATP-binding subunit ClpX</fullName>
    </submittedName>
</protein>
<dbReference type="GO" id="GO:0008233">
    <property type="term" value="F:peptidase activity"/>
    <property type="evidence" value="ECO:0007669"/>
    <property type="project" value="UniProtKB-KW"/>
</dbReference>
<dbReference type="Gene3D" id="3.40.50.300">
    <property type="entry name" value="P-loop containing nucleotide triphosphate hydrolases"/>
    <property type="match status" value="1"/>
</dbReference>
<dbReference type="GO" id="GO:0051301">
    <property type="term" value="P:cell division"/>
    <property type="evidence" value="ECO:0007669"/>
    <property type="project" value="TreeGrafter"/>
</dbReference>
<comment type="caution">
    <text evidence="4">The sequence shown here is derived from an EMBL/GenBank/DDBJ whole genome shotgun (WGS) entry which is preliminary data.</text>
</comment>
<dbReference type="InterPro" id="IPR050052">
    <property type="entry name" value="ATP-dep_Clp_protease_ClpX"/>
</dbReference>
<sequence length="135" mass="15324">MLEDLLKFGLIPEFVGRLPVIVTLDALDEDALVRILLEPKNALIKQYQKFLDMDNVQLEFKEEALRAIAQEALKRNTGARGLRAIIEGIMCNVMYEVPSRTDVTKCTVTKEVVLSKEEPMLCTIDRKSKKKEESA</sequence>
<feature type="domain" description="Clp ATPase C-terminal" evidence="3">
    <location>
        <begin position="27"/>
        <end position="114"/>
    </location>
</feature>
<dbReference type="FunFam" id="1.10.8.60:FF:000002">
    <property type="entry name" value="ATP-dependent Clp protease ATP-binding subunit ClpX"/>
    <property type="match status" value="1"/>
</dbReference>
<dbReference type="Gene3D" id="1.10.8.60">
    <property type="match status" value="1"/>
</dbReference>
<reference evidence="4" key="1">
    <citation type="submission" date="2019-08" db="EMBL/GenBank/DDBJ databases">
        <authorList>
            <person name="Kucharzyk K."/>
            <person name="Murdoch R.W."/>
            <person name="Higgins S."/>
            <person name="Loffler F."/>
        </authorList>
    </citation>
    <scope>NUCLEOTIDE SEQUENCE</scope>
</reference>
<dbReference type="PANTHER" id="PTHR48102:SF7">
    <property type="entry name" value="ATP-DEPENDENT CLP PROTEASE ATP-BINDING SUBUNIT CLPX-LIKE, MITOCHONDRIAL"/>
    <property type="match status" value="1"/>
</dbReference>
<evidence type="ECO:0000259" key="3">
    <source>
        <dbReference type="SMART" id="SM01086"/>
    </source>
</evidence>
<dbReference type="SUPFAM" id="SSF52540">
    <property type="entry name" value="P-loop containing nucleoside triphosphate hydrolases"/>
    <property type="match status" value="1"/>
</dbReference>
<dbReference type="InterPro" id="IPR019489">
    <property type="entry name" value="Clp_ATPase_C"/>
</dbReference>
<dbReference type="SMART" id="SM01086">
    <property type="entry name" value="ClpB_D2-small"/>
    <property type="match status" value="1"/>
</dbReference>
<dbReference type="GO" id="GO:0051603">
    <property type="term" value="P:proteolysis involved in protein catabolic process"/>
    <property type="evidence" value="ECO:0007669"/>
    <property type="project" value="TreeGrafter"/>
</dbReference>
<keyword evidence="4" id="KW-0645">Protease</keyword>
<evidence type="ECO:0000256" key="1">
    <source>
        <dbReference type="ARBA" id="ARBA00022741"/>
    </source>
</evidence>
<evidence type="ECO:0000313" key="4">
    <source>
        <dbReference type="EMBL" id="MPN12382.1"/>
    </source>
</evidence>
<dbReference type="Pfam" id="PF10431">
    <property type="entry name" value="ClpB_D2-small"/>
    <property type="match status" value="1"/>
</dbReference>
<keyword evidence="2 4" id="KW-0067">ATP-binding</keyword>
<dbReference type="GO" id="GO:0005524">
    <property type="term" value="F:ATP binding"/>
    <property type="evidence" value="ECO:0007669"/>
    <property type="project" value="UniProtKB-KW"/>
</dbReference>
<gene>
    <name evidence="4" type="primary">clpX_51</name>
    <name evidence="4" type="ORF">SDC9_159700</name>
</gene>
<name>A0A645FFW5_9ZZZZ</name>
<dbReference type="GO" id="GO:0016887">
    <property type="term" value="F:ATP hydrolysis activity"/>
    <property type="evidence" value="ECO:0007669"/>
    <property type="project" value="TreeGrafter"/>
</dbReference>
<dbReference type="PANTHER" id="PTHR48102">
    <property type="entry name" value="ATP-DEPENDENT CLP PROTEASE ATP-BINDING SUBUNIT CLPX-LIKE, MITOCHONDRIAL-RELATED"/>
    <property type="match status" value="1"/>
</dbReference>
<proteinExistence type="predicted"/>
<keyword evidence="1" id="KW-0547">Nucleotide-binding</keyword>